<dbReference type="PROSITE" id="PS50835">
    <property type="entry name" value="IG_LIKE"/>
    <property type="match status" value="1"/>
</dbReference>
<dbReference type="InterPro" id="IPR007110">
    <property type="entry name" value="Ig-like_dom"/>
</dbReference>
<evidence type="ECO:0000259" key="4">
    <source>
        <dbReference type="PROSITE" id="PS50835"/>
    </source>
</evidence>
<feature type="domain" description="EGF-like" evidence="3">
    <location>
        <begin position="125"/>
        <end position="163"/>
    </location>
</feature>
<gene>
    <name evidence="5" type="ORF">DICVIV_01117</name>
</gene>
<keyword evidence="2" id="KW-0472">Membrane</keyword>
<protein>
    <submittedName>
        <fullName evidence="5">EGF-like domain protein</fullName>
    </submittedName>
</protein>
<dbReference type="AlphaFoldDB" id="A0A0D8YDG3"/>
<evidence type="ECO:0000256" key="1">
    <source>
        <dbReference type="PROSITE-ProRule" id="PRU00076"/>
    </source>
</evidence>
<keyword evidence="6" id="KW-1185">Reference proteome</keyword>
<dbReference type="Proteomes" id="UP000053766">
    <property type="component" value="Unassembled WGS sequence"/>
</dbReference>
<feature type="disulfide bond" evidence="1">
    <location>
        <begin position="153"/>
        <end position="162"/>
    </location>
</feature>
<reference evidence="6" key="2">
    <citation type="journal article" date="2016" name="Sci. Rep.">
        <title>Dictyocaulus viviparus genome, variome and transcriptome elucidate lungworm biology and support future intervention.</title>
        <authorList>
            <person name="McNulty S.N."/>
            <person name="Strube C."/>
            <person name="Rosa B.A."/>
            <person name="Martin J.C."/>
            <person name="Tyagi R."/>
            <person name="Choi Y.J."/>
            <person name="Wang Q."/>
            <person name="Hallsworth Pepin K."/>
            <person name="Zhang X."/>
            <person name="Ozersky P."/>
            <person name="Wilson R.K."/>
            <person name="Sternberg P.W."/>
            <person name="Gasser R.B."/>
            <person name="Mitreva M."/>
        </authorList>
    </citation>
    <scope>NUCLEOTIDE SEQUENCE [LARGE SCALE GENOMIC DNA]</scope>
    <source>
        <strain evidence="6">HannoverDv2000</strain>
    </source>
</reference>
<evidence type="ECO:0000256" key="2">
    <source>
        <dbReference type="SAM" id="Phobius"/>
    </source>
</evidence>
<sequence length="307" mass="34714">MARYRRLERDQQNENYVALAPTYELVLTYNEPPHIDSTLAVSIEEGQALHLKCTAGEGINEKTLRFEKEFQEVRGRRNLRSVSQHIVSFEDAAHSGVYECFARSNMGEEHSRKMRISTKAILPKKFIACDNDNDFCGSNGRCGVKNNDRICVCDPGYVGQQCEHLLVKDYLSELKFLCTAVTVSNTSFVNKENSILVTTVKVVAGAGGTLNITLVFLTLAFACLFFKERKRFRLLQSQKTATTEKEVFLTSPQNPYQKDDKSLEMANLTKLNTSDQKLSHTTRFSTLRKFHSAIRERLSSMSDTPGT</sequence>
<keyword evidence="2" id="KW-1133">Transmembrane helix</keyword>
<dbReference type="InterPro" id="IPR000742">
    <property type="entry name" value="EGF"/>
</dbReference>
<dbReference type="CDD" id="cd00053">
    <property type="entry name" value="EGF"/>
    <property type="match status" value="1"/>
</dbReference>
<dbReference type="PROSITE" id="PS50026">
    <property type="entry name" value="EGF_3"/>
    <property type="match status" value="1"/>
</dbReference>
<dbReference type="InterPro" id="IPR013783">
    <property type="entry name" value="Ig-like_fold"/>
</dbReference>
<dbReference type="OrthoDB" id="19903at2759"/>
<organism evidence="5 6">
    <name type="scientific">Dictyocaulus viviparus</name>
    <name type="common">Bovine lungworm</name>
    <dbReference type="NCBI Taxonomy" id="29172"/>
    <lineage>
        <taxon>Eukaryota</taxon>
        <taxon>Metazoa</taxon>
        <taxon>Ecdysozoa</taxon>
        <taxon>Nematoda</taxon>
        <taxon>Chromadorea</taxon>
        <taxon>Rhabditida</taxon>
        <taxon>Rhabditina</taxon>
        <taxon>Rhabditomorpha</taxon>
        <taxon>Strongyloidea</taxon>
        <taxon>Metastrongylidae</taxon>
        <taxon>Dictyocaulus</taxon>
    </lineage>
</organism>
<evidence type="ECO:0000313" key="5">
    <source>
        <dbReference type="EMBL" id="KJH52656.1"/>
    </source>
</evidence>
<accession>A0A0D8YDG3</accession>
<dbReference type="PROSITE" id="PS00022">
    <property type="entry name" value="EGF_1"/>
    <property type="match status" value="1"/>
</dbReference>
<dbReference type="STRING" id="29172.A0A0D8YDG3"/>
<name>A0A0D8YDG3_DICVI</name>
<evidence type="ECO:0000313" key="6">
    <source>
        <dbReference type="Proteomes" id="UP000053766"/>
    </source>
</evidence>
<keyword evidence="1" id="KW-1015">Disulfide bond</keyword>
<keyword evidence="1" id="KW-0245">EGF-like domain</keyword>
<dbReference type="Gene3D" id="2.10.25.10">
    <property type="entry name" value="Laminin"/>
    <property type="match status" value="1"/>
</dbReference>
<dbReference type="EMBL" id="KN716161">
    <property type="protein sequence ID" value="KJH52656.1"/>
    <property type="molecule type" value="Genomic_DNA"/>
</dbReference>
<dbReference type="SUPFAM" id="SSF57196">
    <property type="entry name" value="EGF/Laminin"/>
    <property type="match status" value="1"/>
</dbReference>
<keyword evidence="2" id="KW-0812">Transmembrane</keyword>
<comment type="caution">
    <text evidence="1">Lacks conserved residue(s) required for the propagation of feature annotation.</text>
</comment>
<evidence type="ECO:0000259" key="3">
    <source>
        <dbReference type="PROSITE" id="PS50026"/>
    </source>
</evidence>
<proteinExistence type="predicted"/>
<feature type="transmembrane region" description="Helical" evidence="2">
    <location>
        <begin position="202"/>
        <end position="226"/>
    </location>
</feature>
<reference evidence="5 6" key="1">
    <citation type="submission" date="2013-11" db="EMBL/GenBank/DDBJ databases">
        <title>Draft genome of the bovine lungworm Dictyocaulus viviparus.</title>
        <authorList>
            <person name="Mitreva M."/>
        </authorList>
    </citation>
    <scope>NUCLEOTIDE SEQUENCE [LARGE SCALE GENOMIC DNA]</scope>
    <source>
        <strain evidence="5 6">HannoverDv2000</strain>
    </source>
</reference>
<dbReference type="PROSITE" id="PS01186">
    <property type="entry name" value="EGF_2"/>
    <property type="match status" value="1"/>
</dbReference>
<feature type="domain" description="Ig-like" evidence="4">
    <location>
        <begin position="33"/>
        <end position="117"/>
    </location>
</feature>
<dbReference type="Gene3D" id="2.60.40.10">
    <property type="entry name" value="Immunoglobulins"/>
    <property type="match status" value="1"/>
</dbReference>